<reference evidence="2 3" key="1">
    <citation type="submission" date="2016-07" db="EMBL/GenBank/DDBJ databases">
        <authorList>
            <person name="Townsley L."/>
            <person name="Shank E.A."/>
        </authorList>
    </citation>
    <scope>NUCLEOTIDE SEQUENCE [LARGE SCALE GENOMIC DNA]</scope>
    <source>
        <strain evidence="2 3">CH01</strain>
    </source>
</reference>
<comment type="caution">
    <text evidence="2">The sequence shown here is derived from an EMBL/GenBank/DDBJ whole genome shotgun (WGS) entry which is preliminary data.</text>
</comment>
<protein>
    <submittedName>
        <fullName evidence="2">Branched-chain amino acid transporter AzlD</fullName>
    </submittedName>
</protein>
<evidence type="ECO:0000313" key="3">
    <source>
        <dbReference type="Proteomes" id="UP000094580"/>
    </source>
</evidence>
<feature type="transmembrane region" description="Helical" evidence="1">
    <location>
        <begin position="9"/>
        <end position="30"/>
    </location>
</feature>
<feature type="transmembrane region" description="Helical" evidence="1">
    <location>
        <begin position="42"/>
        <end position="60"/>
    </location>
</feature>
<keyword evidence="1" id="KW-1133">Transmembrane helix</keyword>
<organism evidence="2 3">
    <name type="scientific">Gottfriedia luciferensis</name>
    <dbReference type="NCBI Taxonomy" id="178774"/>
    <lineage>
        <taxon>Bacteria</taxon>
        <taxon>Bacillati</taxon>
        <taxon>Bacillota</taxon>
        <taxon>Bacilli</taxon>
        <taxon>Bacillales</taxon>
        <taxon>Bacillaceae</taxon>
        <taxon>Gottfriedia</taxon>
    </lineage>
</organism>
<dbReference type="EMBL" id="MDKC01000001">
    <property type="protein sequence ID" value="ODG94040.1"/>
    <property type="molecule type" value="Genomic_DNA"/>
</dbReference>
<dbReference type="Pfam" id="PF05437">
    <property type="entry name" value="AzlD"/>
    <property type="match status" value="1"/>
</dbReference>
<keyword evidence="3" id="KW-1185">Reference proteome</keyword>
<feature type="transmembrane region" description="Helical" evidence="1">
    <location>
        <begin position="90"/>
        <end position="109"/>
    </location>
</feature>
<keyword evidence="1" id="KW-0812">Transmembrane</keyword>
<accession>A0ABX2ZW35</accession>
<evidence type="ECO:0000313" key="2">
    <source>
        <dbReference type="EMBL" id="ODG94040.1"/>
    </source>
</evidence>
<name>A0ABX2ZW35_9BACI</name>
<proteinExistence type="predicted"/>
<sequence length="110" mass="12356">MTMNITQQIITVSMVVLGTMLTRFLPFIIFPPGKATPKYIQYLGKVLPSAVIGLLVIYCFKNVNILSHTHGIPEFMSVFVVAILHLWKRMMLLSIAGGTIVYMILVQLVF</sequence>
<gene>
    <name evidence="2" type="ORF">BED47_02395</name>
</gene>
<dbReference type="RefSeq" id="WP_069032216.1">
    <property type="nucleotide sequence ID" value="NZ_MDKC01000001.1"/>
</dbReference>
<dbReference type="PIRSF" id="PIRSF003203">
    <property type="entry name" value="AzlD"/>
    <property type="match status" value="1"/>
</dbReference>
<keyword evidence="1" id="KW-0472">Membrane</keyword>
<dbReference type="Proteomes" id="UP000094580">
    <property type="component" value="Unassembled WGS sequence"/>
</dbReference>
<dbReference type="InterPro" id="IPR008407">
    <property type="entry name" value="Brnchd-chn_aa_trnsp_AzlD"/>
</dbReference>
<evidence type="ECO:0000256" key="1">
    <source>
        <dbReference type="SAM" id="Phobius"/>
    </source>
</evidence>